<dbReference type="InterPro" id="IPR025827">
    <property type="entry name" value="Zn_ribbon_recom_dom"/>
</dbReference>
<dbReference type="AlphaFoldDB" id="A0A846TZM6"/>
<dbReference type="PANTHER" id="PTHR30461">
    <property type="entry name" value="DNA-INVERTASE FROM LAMBDOID PROPHAGE"/>
    <property type="match status" value="1"/>
</dbReference>
<keyword evidence="2" id="KW-0233">DNA recombination</keyword>
<keyword evidence="1" id="KW-0238">DNA-binding</keyword>
<dbReference type="GO" id="GO:0003677">
    <property type="term" value="F:DNA binding"/>
    <property type="evidence" value="ECO:0007669"/>
    <property type="project" value="UniProtKB-KW"/>
</dbReference>
<feature type="domain" description="Recombinase zinc beta ribbon" evidence="3">
    <location>
        <begin position="47"/>
        <end position="93"/>
    </location>
</feature>
<protein>
    <recommendedName>
        <fullName evidence="3">Recombinase zinc beta ribbon domain-containing protein</fullName>
    </recommendedName>
</protein>
<dbReference type="RefSeq" id="WP_209436604.1">
    <property type="nucleotide sequence ID" value="NZ_JAAVUN010000236.1"/>
</dbReference>
<accession>A0A846TZM6</accession>
<evidence type="ECO:0000259" key="3">
    <source>
        <dbReference type="Pfam" id="PF13408"/>
    </source>
</evidence>
<reference evidence="4 5" key="1">
    <citation type="submission" date="2020-02" db="EMBL/GenBank/DDBJ databases">
        <authorList>
            <person name="Sun Q."/>
        </authorList>
    </citation>
    <scope>NUCLEOTIDE SEQUENCE [LARGE SCALE GENOMIC DNA]</scope>
    <source>
        <strain evidence="4 5">YIM 13062</strain>
    </source>
</reference>
<dbReference type="Pfam" id="PF13408">
    <property type="entry name" value="Zn_ribbon_recom"/>
    <property type="match status" value="1"/>
</dbReference>
<name>A0A846TZM6_9MICC</name>
<dbReference type="InterPro" id="IPR038109">
    <property type="entry name" value="DNA_bind_recomb_sf"/>
</dbReference>
<keyword evidence="5" id="KW-1185">Reference proteome</keyword>
<sequence>RRKPLSDGAGGHVKGIWEPIISLEDREAALAMLKKRGLTKVRQGKWLLKGLVTCGECGGKMYGQLTGAKTYSCKDGSGHVAISAERLEQWVEGHLVAHITDRMEKEREGGQLQQSEEPAEWPHEAKLRRVDEKMTELMSAYNNDELSGEVVFPQVKKFEAERGELRRGRDDFYAL</sequence>
<dbReference type="PANTHER" id="PTHR30461:SF2">
    <property type="entry name" value="SERINE RECOMBINASE PINE-RELATED"/>
    <property type="match status" value="1"/>
</dbReference>
<evidence type="ECO:0000313" key="5">
    <source>
        <dbReference type="Proteomes" id="UP000521379"/>
    </source>
</evidence>
<dbReference type="GO" id="GO:0000150">
    <property type="term" value="F:DNA strand exchange activity"/>
    <property type="evidence" value="ECO:0007669"/>
    <property type="project" value="TreeGrafter"/>
</dbReference>
<feature type="non-terminal residue" evidence="4">
    <location>
        <position position="1"/>
    </location>
</feature>
<evidence type="ECO:0000313" key="4">
    <source>
        <dbReference type="EMBL" id="NKE10994.1"/>
    </source>
</evidence>
<dbReference type="InterPro" id="IPR050639">
    <property type="entry name" value="SSR_resolvase"/>
</dbReference>
<gene>
    <name evidence="4" type="ORF">GTW58_13935</name>
</gene>
<feature type="non-terminal residue" evidence="4">
    <location>
        <position position="175"/>
    </location>
</feature>
<comment type="caution">
    <text evidence="4">The sequence shown here is derived from an EMBL/GenBank/DDBJ whole genome shotgun (WGS) entry which is preliminary data.</text>
</comment>
<dbReference type="Proteomes" id="UP000521379">
    <property type="component" value="Unassembled WGS sequence"/>
</dbReference>
<proteinExistence type="predicted"/>
<dbReference type="EMBL" id="JAAVUN010000236">
    <property type="protein sequence ID" value="NKE10994.1"/>
    <property type="molecule type" value="Genomic_DNA"/>
</dbReference>
<evidence type="ECO:0000256" key="2">
    <source>
        <dbReference type="ARBA" id="ARBA00023172"/>
    </source>
</evidence>
<dbReference type="Gene3D" id="3.90.1750.20">
    <property type="entry name" value="Putative Large Serine Recombinase, Chain B, Domain 2"/>
    <property type="match status" value="1"/>
</dbReference>
<evidence type="ECO:0000256" key="1">
    <source>
        <dbReference type="ARBA" id="ARBA00023125"/>
    </source>
</evidence>
<organism evidence="4 5">
    <name type="scientific">Kocuria subflava</name>
    <dbReference type="NCBI Taxonomy" id="1736139"/>
    <lineage>
        <taxon>Bacteria</taxon>
        <taxon>Bacillati</taxon>
        <taxon>Actinomycetota</taxon>
        <taxon>Actinomycetes</taxon>
        <taxon>Micrococcales</taxon>
        <taxon>Micrococcaceae</taxon>
        <taxon>Kocuria</taxon>
    </lineage>
</organism>